<dbReference type="Gene3D" id="3.40.190.10">
    <property type="entry name" value="Periplasmic binding protein-like II"/>
    <property type="match status" value="2"/>
</dbReference>
<dbReference type="RefSeq" id="WP_143054102.1">
    <property type="nucleotide sequence ID" value="NZ_CP024845.1"/>
</dbReference>
<accession>A0A2H4Q2I8</accession>
<keyword evidence="2" id="KW-1185">Reference proteome</keyword>
<name>A0A1H6QX38_9EURY</name>
<dbReference type="Proteomes" id="UP000198888">
    <property type="component" value="Unassembled WGS sequence"/>
</dbReference>
<gene>
    <name evidence="1" type="ORF">SAMN05444271_101137</name>
</gene>
<reference evidence="1 2" key="1">
    <citation type="submission" date="2016-10" db="EMBL/GenBank/DDBJ databases">
        <authorList>
            <person name="de Groot N.N."/>
        </authorList>
    </citation>
    <scope>NUCLEOTIDE SEQUENCE [LARGE SCALE GENOMIC DNA]</scope>
    <source>
        <strain evidence="1 2">DSM 22187</strain>
    </source>
</reference>
<dbReference type="AlphaFoldDB" id="A0A1H6QX38"/>
<dbReference type="KEGG" id="hae:halTADL_1829"/>
<protein>
    <submittedName>
        <fullName evidence="1">TRAP-type uncharacterized transport system, substrate-binding protein</fullName>
    </submittedName>
</protein>
<organism evidence="1 2">
    <name type="scientific">Halohasta litchfieldiae</name>
    <dbReference type="NCBI Taxonomy" id="1073996"/>
    <lineage>
        <taxon>Archaea</taxon>
        <taxon>Methanobacteriati</taxon>
        <taxon>Methanobacteriota</taxon>
        <taxon>Stenosarchaea group</taxon>
        <taxon>Halobacteria</taxon>
        <taxon>Halobacteriales</taxon>
        <taxon>Haloferacaceae</taxon>
        <taxon>Halohasta</taxon>
    </lineage>
</organism>
<dbReference type="PROSITE" id="PS51257">
    <property type="entry name" value="PROKAR_LIPOPROTEIN"/>
    <property type="match status" value="1"/>
</dbReference>
<accession>A0A1H6QX38</accession>
<dbReference type="SUPFAM" id="SSF53850">
    <property type="entry name" value="Periplasmic binding protein-like II"/>
    <property type="match status" value="1"/>
</dbReference>
<evidence type="ECO:0000313" key="1">
    <source>
        <dbReference type="EMBL" id="SEI48338.1"/>
    </source>
</evidence>
<dbReference type="GeneID" id="35002615"/>
<evidence type="ECO:0000313" key="2">
    <source>
        <dbReference type="Proteomes" id="UP000198888"/>
    </source>
</evidence>
<dbReference type="STRING" id="1073996.SAMN05444271_101137"/>
<dbReference type="OrthoDB" id="27995at2157"/>
<dbReference type="EMBL" id="FNYR01000001">
    <property type="protein sequence ID" value="SEI48338.1"/>
    <property type="molecule type" value="Genomic_DNA"/>
</dbReference>
<sequence>MPAPVTRRQVVAGLSTGGVLSTLGCLGGDSQRLSLGVGPVDSRSHTAGKALSVAVDQHAEGVSLSIESVKGASQRLYALSEGQFDAAAVDNTTLYRAIEGTGVFDLDAVETVPAQGFSYGWLDHYWLTASDAAADLESTAEFSEELTVYPVQPGMSSRLVTEQLLRAADRWEGIGIDNRPRTAVPAAVDGGEIDVVAAVEPSGQRLAAWCQQLDDQVGDRLGALPVGDAFESAIESAPNAVGGQIEPTGWETARLPSAVDGWRLPMQWLVSPDADSEAVAELTRLAADHAETIRSVDELAVAHSEPDALAAAVIEDQPVHEGVATAFKALDIWDDDWTETDAVD</sequence>
<proteinExistence type="predicted"/>